<dbReference type="SUPFAM" id="SSF52402">
    <property type="entry name" value="Adenine nucleotide alpha hydrolases-like"/>
    <property type="match status" value="1"/>
</dbReference>
<evidence type="ECO:0000313" key="3">
    <source>
        <dbReference type="EMBL" id="KLV01749.1"/>
    </source>
</evidence>
<sequence>MKIAVCVKQVPVAAASLMGDTSRGGKSLQRVGIDSMLNPFDAAALEAALQLKALYSPQGHELVQAHTQKQWHEQVEIDVFTMGPSQAGAVLSQAFALGVDNGYLVTSPHFAGADVLATAYTLSQALAMQHYDVVICGKQSTDGDTGQVGPSLAAHLGIPHVHHVDRLLNASATHLQLCQRTPLIEQSLSVPFPLLLVVNMAAFPCRVPSLKQKLAARKKTWHSIGLEALADQDPARYGLAGSATEVERVYVPRQRDHACETLTGTNAAIAQQVLDVMQEVVCDA</sequence>
<dbReference type="PIRSF" id="PIRSF000090">
    <property type="entry name" value="Beta-ETF"/>
    <property type="match status" value="1"/>
</dbReference>
<proteinExistence type="predicted"/>
<dbReference type="Pfam" id="PF01012">
    <property type="entry name" value="ETF"/>
    <property type="match status" value="1"/>
</dbReference>
<dbReference type="PANTHER" id="PTHR21294">
    <property type="entry name" value="ELECTRON TRANSFER FLAVOPROTEIN BETA-SUBUNIT"/>
    <property type="match status" value="1"/>
</dbReference>
<dbReference type="Gene3D" id="3.40.50.620">
    <property type="entry name" value="HUPs"/>
    <property type="match status" value="1"/>
</dbReference>
<dbReference type="OrthoDB" id="9804960at2"/>
<dbReference type="SMART" id="SM00893">
    <property type="entry name" value="ETF"/>
    <property type="match status" value="1"/>
</dbReference>
<organism evidence="3 4">
    <name type="scientific">Photobacterium aphoticum</name>
    <dbReference type="NCBI Taxonomy" id="754436"/>
    <lineage>
        <taxon>Bacteria</taxon>
        <taxon>Pseudomonadati</taxon>
        <taxon>Pseudomonadota</taxon>
        <taxon>Gammaproteobacteria</taxon>
        <taxon>Vibrionales</taxon>
        <taxon>Vibrionaceae</taxon>
        <taxon>Photobacterium</taxon>
    </lineage>
</organism>
<evidence type="ECO:0000259" key="2">
    <source>
        <dbReference type="SMART" id="SM00893"/>
    </source>
</evidence>
<reference evidence="3 4" key="1">
    <citation type="submission" date="2015-05" db="EMBL/GenBank/DDBJ databases">
        <title>Photobacterium galathea sp. nov.</title>
        <authorList>
            <person name="Machado H."/>
            <person name="Gram L."/>
        </authorList>
    </citation>
    <scope>NUCLEOTIDE SEQUENCE [LARGE SCALE GENOMIC DNA]</scope>
    <source>
        <strain evidence="3 4">DSM 25995</strain>
    </source>
</reference>
<dbReference type="RefSeq" id="WP_047873201.1">
    <property type="nucleotide sequence ID" value="NZ_BMYC01000001.1"/>
</dbReference>
<keyword evidence="4" id="KW-1185">Reference proteome</keyword>
<gene>
    <name evidence="3" type="ORF">ABT58_04755</name>
</gene>
<dbReference type="AlphaFoldDB" id="A0A0J1GQQ7"/>
<dbReference type="InterPro" id="IPR014730">
    <property type="entry name" value="ETF_a/b_N"/>
</dbReference>
<dbReference type="Proteomes" id="UP000036426">
    <property type="component" value="Unassembled WGS sequence"/>
</dbReference>
<accession>A0A0J1GQQ7</accession>
<dbReference type="InterPro" id="IPR014729">
    <property type="entry name" value="Rossmann-like_a/b/a_fold"/>
</dbReference>
<dbReference type="GO" id="GO:0009055">
    <property type="term" value="F:electron transfer activity"/>
    <property type="evidence" value="ECO:0007669"/>
    <property type="project" value="InterPro"/>
</dbReference>
<name>A0A0J1GQQ7_9GAMM</name>
<protein>
    <recommendedName>
        <fullName evidence="2">Electron transfer flavoprotein alpha/beta-subunit N-terminal domain-containing protein</fullName>
    </recommendedName>
</protein>
<dbReference type="EMBL" id="LDOV01000010">
    <property type="protein sequence ID" value="KLV01749.1"/>
    <property type="molecule type" value="Genomic_DNA"/>
</dbReference>
<comment type="caution">
    <text evidence="3">The sequence shown here is derived from an EMBL/GenBank/DDBJ whole genome shotgun (WGS) entry which is preliminary data.</text>
</comment>
<feature type="domain" description="Electron transfer flavoprotein alpha/beta-subunit N-terminal" evidence="2">
    <location>
        <begin position="25"/>
        <end position="228"/>
    </location>
</feature>
<evidence type="ECO:0000256" key="1">
    <source>
        <dbReference type="ARBA" id="ARBA00022982"/>
    </source>
</evidence>
<keyword evidence="1" id="KW-0249">Electron transport</keyword>
<keyword evidence="1" id="KW-0813">Transport</keyword>
<dbReference type="InterPro" id="IPR012255">
    <property type="entry name" value="ETF_b"/>
</dbReference>
<evidence type="ECO:0000313" key="4">
    <source>
        <dbReference type="Proteomes" id="UP000036426"/>
    </source>
</evidence>
<dbReference type="PATRIC" id="fig|754436.4.peg.1012"/>
<dbReference type="PANTHER" id="PTHR21294:SF17">
    <property type="entry name" value="PROTEIN FIXA"/>
    <property type="match status" value="1"/>
</dbReference>